<dbReference type="EMBL" id="JBBPBN010000037">
    <property type="protein sequence ID" value="KAK9000424.1"/>
    <property type="molecule type" value="Genomic_DNA"/>
</dbReference>
<evidence type="ECO:0000256" key="1">
    <source>
        <dbReference type="ARBA" id="ARBA00022723"/>
    </source>
</evidence>
<organism evidence="7 8">
    <name type="scientific">Hibiscus sabdariffa</name>
    <name type="common">roselle</name>
    <dbReference type="NCBI Taxonomy" id="183260"/>
    <lineage>
        <taxon>Eukaryota</taxon>
        <taxon>Viridiplantae</taxon>
        <taxon>Streptophyta</taxon>
        <taxon>Embryophyta</taxon>
        <taxon>Tracheophyta</taxon>
        <taxon>Spermatophyta</taxon>
        <taxon>Magnoliopsida</taxon>
        <taxon>eudicotyledons</taxon>
        <taxon>Gunneridae</taxon>
        <taxon>Pentapetalae</taxon>
        <taxon>rosids</taxon>
        <taxon>malvids</taxon>
        <taxon>Malvales</taxon>
        <taxon>Malvaceae</taxon>
        <taxon>Malvoideae</taxon>
        <taxon>Hibiscus</taxon>
    </lineage>
</organism>
<evidence type="ECO:0000259" key="6">
    <source>
        <dbReference type="PROSITE" id="PS50808"/>
    </source>
</evidence>
<dbReference type="PROSITE" id="PS50808">
    <property type="entry name" value="ZF_BED"/>
    <property type="match status" value="1"/>
</dbReference>
<reference evidence="7 8" key="1">
    <citation type="journal article" date="2024" name="G3 (Bethesda)">
        <title>Genome assembly of Hibiscus sabdariffa L. provides insights into metabolisms of medicinal natural products.</title>
        <authorList>
            <person name="Kim T."/>
        </authorList>
    </citation>
    <scope>NUCLEOTIDE SEQUENCE [LARGE SCALE GENOMIC DNA]</scope>
    <source>
        <strain evidence="7">TK-2024</strain>
        <tissue evidence="7">Old leaves</tissue>
    </source>
</reference>
<keyword evidence="3" id="KW-0862">Zinc</keyword>
<dbReference type="InterPro" id="IPR003656">
    <property type="entry name" value="Znf_BED"/>
</dbReference>
<gene>
    <name evidence="7" type="ORF">V6N11_080924</name>
</gene>
<dbReference type="SMART" id="SM00614">
    <property type="entry name" value="ZnF_BED"/>
    <property type="match status" value="1"/>
</dbReference>
<evidence type="ECO:0000256" key="4">
    <source>
        <dbReference type="PROSITE-ProRule" id="PRU00027"/>
    </source>
</evidence>
<accession>A0ABR2QIF9</accession>
<feature type="region of interest" description="Disordered" evidence="5">
    <location>
        <begin position="1"/>
        <end position="31"/>
    </location>
</feature>
<evidence type="ECO:0000256" key="2">
    <source>
        <dbReference type="ARBA" id="ARBA00022771"/>
    </source>
</evidence>
<evidence type="ECO:0000313" key="8">
    <source>
        <dbReference type="Proteomes" id="UP001396334"/>
    </source>
</evidence>
<evidence type="ECO:0000256" key="3">
    <source>
        <dbReference type="ARBA" id="ARBA00022833"/>
    </source>
</evidence>
<keyword evidence="8" id="KW-1185">Reference proteome</keyword>
<dbReference type="Proteomes" id="UP001396334">
    <property type="component" value="Unassembled WGS sequence"/>
</dbReference>
<dbReference type="Pfam" id="PF02892">
    <property type="entry name" value="zf-BED"/>
    <property type="match status" value="1"/>
</dbReference>
<comment type="caution">
    <text evidence="7">The sequence shown here is derived from an EMBL/GenBank/DDBJ whole genome shotgun (WGS) entry which is preliminary data.</text>
</comment>
<dbReference type="PANTHER" id="PTHR34396">
    <property type="entry name" value="OS03G0264950 PROTEIN-RELATED"/>
    <property type="match status" value="1"/>
</dbReference>
<keyword evidence="1" id="KW-0479">Metal-binding</keyword>
<evidence type="ECO:0000256" key="5">
    <source>
        <dbReference type="SAM" id="MobiDB-lite"/>
    </source>
</evidence>
<protein>
    <recommendedName>
        <fullName evidence="6">BED-type domain-containing protein</fullName>
    </recommendedName>
</protein>
<feature type="domain" description="BED-type" evidence="6">
    <location>
        <begin position="33"/>
        <end position="86"/>
    </location>
</feature>
<evidence type="ECO:0000313" key="7">
    <source>
        <dbReference type="EMBL" id="KAK9000424.1"/>
    </source>
</evidence>
<keyword evidence="2 4" id="KW-0863">Zinc-finger</keyword>
<name>A0ABR2QIF9_9ROSI</name>
<dbReference type="PANTHER" id="PTHR34396:SF27">
    <property type="entry name" value="OS08G0208700 PROTEIN"/>
    <property type="match status" value="1"/>
</dbReference>
<dbReference type="InterPro" id="IPR036236">
    <property type="entry name" value="Znf_C2H2_sf"/>
</dbReference>
<sequence length="314" mass="35627">MDEFGEEEMQPPKRKKNEKKGPTTSDTTLGKRKKTSKWWAHFSIDEEDTDYASCKYCQHRIGCSTKNGTTPLANHINRCKKYPPNLDKKQKLIDFETKTLVNEDGTTEIAFASLYMKDSSCFKELKKFGGGPKEDDWKRVGSFLLFLSVFYDATLRLSGSNYVTCNSYAHEIYGTRLMISNNMGDDDEGVKKMAAQMMSKHKLSYVDWIVRDSYDETRANLLCLKIKMILQSLFDSYASSMPQSKTNDTSSSTSSTFSTFTQSGGKVDLQQLMASKYQRDTGCSLINANKSMKDLTLEQPDIIIDETNNSSDDF</sequence>
<dbReference type="InterPro" id="IPR053031">
    <property type="entry name" value="Cuticle_assoc_protein"/>
</dbReference>
<dbReference type="SUPFAM" id="SSF57667">
    <property type="entry name" value="beta-beta-alpha zinc fingers"/>
    <property type="match status" value="1"/>
</dbReference>
<proteinExistence type="predicted"/>